<dbReference type="PANTHER" id="PTHR12631:SF10">
    <property type="entry name" value="BETA-XYLOSIDASE-LIKE PROTEIN-RELATED"/>
    <property type="match status" value="1"/>
</dbReference>
<evidence type="ECO:0000259" key="5">
    <source>
        <dbReference type="Pfam" id="PF02449"/>
    </source>
</evidence>
<name>A0A2U1AB85_9BACT</name>
<dbReference type="OrthoDB" id="3500494at2"/>
<dbReference type="InterPro" id="IPR051923">
    <property type="entry name" value="Glycosyl_Hydrolase_39"/>
</dbReference>
<protein>
    <submittedName>
        <fullName evidence="7">Beta-galactosidase-like protein</fullName>
    </submittedName>
</protein>
<dbReference type="Pfam" id="PF00150">
    <property type="entry name" value="Cellulase"/>
    <property type="match status" value="1"/>
</dbReference>
<dbReference type="AlphaFoldDB" id="A0A2U1AB85"/>
<proteinExistence type="predicted"/>
<dbReference type="Gene3D" id="3.40.50.880">
    <property type="match status" value="1"/>
</dbReference>
<keyword evidence="8" id="KW-1185">Reference proteome</keyword>
<dbReference type="InterPro" id="IPR013738">
    <property type="entry name" value="Beta_galactosidase_Trimer"/>
</dbReference>
<evidence type="ECO:0000313" key="8">
    <source>
        <dbReference type="Proteomes" id="UP000245959"/>
    </source>
</evidence>
<evidence type="ECO:0000259" key="4">
    <source>
        <dbReference type="Pfam" id="PF00150"/>
    </source>
</evidence>
<feature type="domain" description="Glycoside hydrolase family 42 N-terminal" evidence="5">
    <location>
        <begin position="475"/>
        <end position="659"/>
    </location>
</feature>
<dbReference type="GO" id="GO:0004565">
    <property type="term" value="F:beta-galactosidase activity"/>
    <property type="evidence" value="ECO:0007669"/>
    <property type="project" value="InterPro"/>
</dbReference>
<dbReference type="SUPFAM" id="SSF52317">
    <property type="entry name" value="Class I glutamine amidotransferase-like"/>
    <property type="match status" value="1"/>
</dbReference>
<evidence type="ECO:0000256" key="1">
    <source>
        <dbReference type="ARBA" id="ARBA00022801"/>
    </source>
</evidence>
<dbReference type="Pfam" id="PF08532">
    <property type="entry name" value="Glyco_hydro_42M"/>
    <property type="match status" value="1"/>
</dbReference>
<evidence type="ECO:0000313" key="7">
    <source>
        <dbReference type="EMBL" id="PVY32031.1"/>
    </source>
</evidence>
<dbReference type="CDD" id="cd03143">
    <property type="entry name" value="A4_beta-galactosidase_middle_domain"/>
    <property type="match status" value="1"/>
</dbReference>
<dbReference type="SUPFAM" id="SSF51445">
    <property type="entry name" value="(Trans)glycosidases"/>
    <property type="match status" value="2"/>
</dbReference>
<accession>A0A2U1AB85</accession>
<comment type="caution">
    <text evidence="7">The sequence shown here is derived from an EMBL/GenBank/DDBJ whole genome shotgun (WGS) entry which is preliminary data.</text>
</comment>
<dbReference type="Pfam" id="PF02449">
    <property type="entry name" value="Glyco_hydro_42"/>
    <property type="match status" value="1"/>
</dbReference>
<dbReference type="InterPro" id="IPR029062">
    <property type="entry name" value="Class_I_gatase-like"/>
</dbReference>
<feature type="signal peptide" evidence="3">
    <location>
        <begin position="1"/>
        <end position="21"/>
    </location>
</feature>
<reference evidence="7 8" key="1">
    <citation type="submission" date="2018-04" db="EMBL/GenBank/DDBJ databases">
        <title>Genomic Encyclopedia of Type Strains, Phase IV (KMG-IV): sequencing the most valuable type-strain genomes for metagenomic binning, comparative biology and taxonomic classification.</title>
        <authorList>
            <person name="Goeker M."/>
        </authorList>
    </citation>
    <scope>NUCLEOTIDE SEQUENCE [LARGE SCALE GENOMIC DNA]</scope>
    <source>
        <strain evidence="7 8">DSM 14823</strain>
    </source>
</reference>
<sequence>MKKRITAILAFCGIFALGASAGWEQERDDAARLRSEAERSPRTTPYRLGGETIPATPELAVNIHKLDDPTAELLKKANFKTVRQTIYWYRYEKTPGVYDEAELKRLDERMALYRRHGLTPLVMIHGNAPGANFANRLESYRRFGAFTAMLAKRYPDVRYFQLWNEMDGAFTDLFGARTPKLPMAERGKYYAEMLKIVTPMIRAANPAALIVTGGMTNWTEFPAALYENGAKEYFDIMAVHTYGMPVTWAFISRGVKLRRLMDQHGDRDKPLWNTEFGVSAEAMIRAWGIPKENALEYFDDKQASQLNECVAFNRKARVFSKYFIYAWHAGSEAPKDVKEKLSQQLPGVNFDDISFSLIRKDGTPRRFLKELIEATRKTSAGRENGGIAVENGRLIRNSEPFFPVGLVFGRTDEAMQRAKAAGFNSIHQEYSLRDVLPDGPDTVSEAGVQRIRDLHETARRNGMVLFPQLTGHYIPGWLAETAGPAPVDPNGKKIGLWFRHSLHDPVYQKALETFWRTVAREVGDDPDCALFVSWNEPAYGLDATPAALAAWRAAMKREYGNIGKFNAAMGTNFRSFAELAPPKTPDENRTFFYHWFRYNQQAFADFFARQRSILKEEAPGIRVTGKHPVTALLGDALYCNDIALQATTQDVYGCDSYNGSLLHYRDAMEAARSLSGGGPVISYETHAQKGLPPLKGEHAALQLFTQILGGCRGIFFYCNGDVPGFGFFNDKATPPEVREKLTAFFRLVNTHQKEFSLPRAQADIAVLLSNAASLHYGSDADPAKRDEYTRRVSQTYDLIRNQHFAVDFISESQLPEKLGNYKLLVIPSRSILTDAELKLLETFVKKGGKLLAFGKAFDRDESFRPRPVPAVLGLKQREPAPWNRGQMRLTEVVPALYPYFPTELIVQEPERVNPVPMEQSIPGYIPETKLEKHLQLAANQDAYASIVMSDDGQVVYCAFDSLYSTELSRLLGGILETGLGINRELRITRPGSTDEAVELLAAVNRQGTEAVLLFANSGPLAGRWEINAPAEFDGEWEDIATGREITIRQGRTLLELPRWGYALFRRKASGHPASR</sequence>
<dbReference type="InterPro" id="IPR017853">
    <property type="entry name" value="GH"/>
</dbReference>
<feature type="domain" description="Beta-galactosidase trimerisation" evidence="6">
    <location>
        <begin position="762"/>
        <end position="851"/>
    </location>
</feature>
<dbReference type="GO" id="GO:0000272">
    <property type="term" value="P:polysaccharide catabolic process"/>
    <property type="evidence" value="ECO:0007669"/>
    <property type="project" value="InterPro"/>
</dbReference>
<organism evidence="7 8">
    <name type="scientific">Victivallis vadensis</name>
    <dbReference type="NCBI Taxonomy" id="172901"/>
    <lineage>
        <taxon>Bacteria</taxon>
        <taxon>Pseudomonadati</taxon>
        <taxon>Lentisphaerota</taxon>
        <taxon>Lentisphaeria</taxon>
        <taxon>Victivallales</taxon>
        <taxon>Victivallaceae</taxon>
        <taxon>Victivallis</taxon>
    </lineage>
</organism>
<keyword evidence="1" id="KW-0378">Hydrolase</keyword>
<evidence type="ECO:0000256" key="3">
    <source>
        <dbReference type="SAM" id="SignalP"/>
    </source>
</evidence>
<gene>
    <name evidence="7" type="ORF">C8D82_1563</name>
</gene>
<evidence type="ECO:0000256" key="2">
    <source>
        <dbReference type="ARBA" id="ARBA00023295"/>
    </source>
</evidence>
<dbReference type="InterPro" id="IPR013529">
    <property type="entry name" value="Glyco_hydro_42_N"/>
</dbReference>
<dbReference type="PANTHER" id="PTHR12631">
    <property type="entry name" value="ALPHA-L-IDURONIDASE"/>
    <property type="match status" value="1"/>
</dbReference>
<dbReference type="EMBL" id="QEKH01000056">
    <property type="protein sequence ID" value="PVY32031.1"/>
    <property type="molecule type" value="Genomic_DNA"/>
</dbReference>
<dbReference type="Gene3D" id="3.20.20.80">
    <property type="entry name" value="Glycosidases"/>
    <property type="match status" value="2"/>
</dbReference>
<dbReference type="Proteomes" id="UP000245959">
    <property type="component" value="Unassembled WGS sequence"/>
</dbReference>
<feature type="chain" id="PRO_5015719581" evidence="3">
    <location>
        <begin position="22"/>
        <end position="1075"/>
    </location>
</feature>
<feature type="domain" description="Glycoside hydrolase family 5" evidence="4">
    <location>
        <begin position="70"/>
        <end position="283"/>
    </location>
</feature>
<keyword evidence="3" id="KW-0732">Signal</keyword>
<dbReference type="GO" id="GO:0009341">
    <property type="term" value="C:beta-galactosidase complex"/>
    <property type="evidence" value="ECO:0007669"/>
    <property type="project" value="InterPro"/>
</dbReference>
<keyword evidence="2" id="KW-0326">Glycosidase</keyword>
<dbReference type="InterPro" id="IPR001547">
    <property type="entry name" value="Glyco_hydro_5"/>
</dbReference>
<dbReference type="RefSeq" id="WP_116886012.1">
    <property type="nucleotide sequence ID" value="NZ_CABMMC010000150.1"/>
</dbReference>
<evidence type="ECO:0000259" key="6">
    <source>
        <dbReference type="Pfam" id="PF08532"/>
    </source>
</evidence>
<dbReference type="GeneID" id="78297273"/>